<reference evidence="1 2" key="1">
    <citation type="journal article" date="2014" name="PLoS Genet.">
        <title>The Genome of Spironucleus salmonicida Highlights a Fish Pathogen Adapted to Fluctuating Environments.</title>
        <authorList>
            <person name="Xu F."/>
            <person name="Jerlstrom-Hultqvist J."/>
            <person name="Einarsson E."/>
            <person name="Astvaldsson A."/>
            <person name="Svard S.G."/>
            <person name="Andersson J.O."/>
        </authorList>
    </citation>
    <scope>NUCLEOTIDE SEQUENCE [LARGE SCALE GENOMIC DNA]</scope>
    <source>
        <strain evidence="1 2">ATCC 50377</strain>
    </source>
</reference>
<sequence>MILYPQIGIPSVCDIIIAYIYYKMKVNYDPNILDYTGLGVFVVYGYKDVKIINADHVHLPFKSDIKDGILVSNVFLQIVNIPESLVDKNKILQCFENNSLLNYNGNKQRYFQNKDDSYIMYKTLILENFNMVEIYTNTRICELNNIKIIDIKSAEKLSTLIINGIKVIFNYSCYINDQKIFEQYPIQVVSIKLLDSQLSLVPDLFLSYCHQIQCHDSCFLNSKRVLDNVLENCDLALGSVSMYTITRKYCRIQCIQFYRISIKNDEQFSISENDYQATGQNLNAQWIRFPLECLETAYQGAIYISRDIQLLKLKHNDSSFNNSVQKLDLTNVTISRLEVPILTNIEAIRINNSFVLQTVFQVSSIQSISYSNIFEAL</sequence>
<comment type="caution">
    <text evidence="1">The sequence shown here is derived from an EMBL/GenBank/DDBJ whole genome shotgun (WGS) entry which is preliminary data.</text>
</comment>
<dbReference type="AlphaFoldDB" id="A0A9P8LZE5"/>
<proteinExistence type="predicted"/>
<organism evidence="1 2">
    <name type="scientific">Spironucleus salmonicida</name>
    <dbReference type="NCBI Taxonomy" id="348837"/>
    <lineage>
        <taxon>Eukaryota</taxon>
        <taxon>Metamonada</taxon>
        <taxon>Diplomonadida</taxon>
        <taxon>Hexamitidae</taxon>
        <taxon>Hexamitinae</taxon>
        <taxon>Spironucleus</taxon>
    </lineage>
</organism>
<dbReference type="EMBL" id="AUWU02000001">
    <property type="protein sequence ID" value="KAH0577201.1"/>
    <property type="molecule type" value="Genomic_DNA"/>
</dbReference>
<dbReference type="KEGG" id="ssao:94294575"/>
<name>A0A9P8LZE5_9EUKA</name>
<accession>A0A9P8LZE5</accession>
<evidence type="ECO:0000313" key="2">
    <source>
        <dbReference type="Proteomes" id="UP000018208"/>
    </source>
</evidence>
<gene>
    <name evidence="1" type="ORF">SS50377_20552</name>
</gene>
<dbReference type="Proteomes" id="UP000018208">
    <property type="component" value="Unassembled WGS sequence"/>
</dbReference>
<keyword evidence="2" id="KW-1185">Reference proteome</keyword>
<dbReference type="GeneID" id="94294575"/>
<evidence type="ECO:0000313" key="1">
    <source>
        <dbReference type="EMBL" id="KAH0577201.1"/>
    </source>
</evidence>
<dbReference type="RefSeq" id="XP_067767974.1">
    <property type="nucleotide sequence ID" value="XM_067904492.1"/>
</dbReference>
<protein>
    <submittedName>
        <fullName evidence="1">Uncharacterized protein</fullName>
    </submittedName>
</protein>